<organism evidence="11 12">
    <name type="scientific">Tritrichomonas foetus</name>
    <dbReference type="NCBI Taxonomy" id="1144522"/>
    <lineage>
        <taxon>Eukaryota</taxon>
        <taxon>Metamonada</taxon>
        <taxon>Parabasalia</taxon>
        <taxon>Tritrichomonadida</taxon>
        <taxon>Tritrichomonadidae</taxon>
        <taxon>Tritrichomonas</taxon>
    </lineage>
</organism>
<dbReference type="Proteomes" id="UP000179807">
    <property type="component" value="Unassembled WGS sequence"/>
</dbReference>
<accession>A0A1J4JSH9</accession>
<evidence type="ECO:0000313" key="12">
    <source>
        <dbReference type="Proteomes" id="UP000179807"/>
    </source>
</evidence>
<evidence type="ECO:0000256" key="2">
    <source>
        <dbReference type="ARBA" id="ARBA00022723"/>
    </source>
</evidence>
<dbReference type="VEuPathDB" id="TrichDB:TRFO_31376"/>
<evidence type="ECO:0000313" key="11">
    <source>
        <dbReference type="EMBL" id="OHT01714.1"/>
    </source>
</evidence>
<feature type="compositionally biased region" description="Basic and acidic residues" evidence="9">
    <location>
        <begin position="360"/>
        <end position="371"/>
    </location>
</feature>
<dbReference type="PRINTS" id="PR00114">
    <property type="entry name" value="STPHPHTASE"/>
</dbReference>
<dbReference type="GO" id="GO:0046872">
    <property type="term" value="F:metal ion binding"/>
    <property type="evidence" value="ECO:0007669"/>
    <property type="project" value="UniProtKB-KW"/>
</dbReference>
<dbReference type="GO" id="GO:0005737">
    <property type="term" value="C:cytoplasm"/>
    <property type="evidence" value="ECO:0007669"/>
    <property type="project" value="TreeGrafter"/>
</dbReference>
<evidence type="ECO:0000256" key="4">
    <source>
        <dbReference type="ARBA" id="ARBA00022912"/>
    </source>
</evidence>
<dbReference type="SMART" id="SM00156">
    <property type="entry name" value="PP2Ac"/>
    <property type="match status" value="1"/>
</dbReference>
<comment type="similarity">
    <text evidence="8">Belongs to the PPP phosphatase family.</text>
</comment>
<evidence type="ECO:0000256" key="7">
    <source>
        <dbReference type="ARBA" id="ARBA00048336"/>
    </source>
</evidence>
<feature type="compositionally biased region" description="Low complexity" evidence="9">
    <location>
        <begin position="348"/>
        <end position="359"/>
    </location>
</feature>
<dbReference type="GO" id="GO:0004722">
    <property type="term" value="F:protein serine/threonine phosphatase activity"/>
    <property type="evidence" value="ECO:0007669"/>
    <property type="project" value="UniProtKB-EC"/>
</dbReference>
<dbReference type="GeneID" id="94842606"/>
<comment type="cofactor">
    <cofactor evidence="1">
        <name>Mn(2+)</name>
        <dbReference type="ChEBI" id="CHEBI:29035"/>
    </cofactor>
</comment>
<evidence type="ECO:0000256" key="5">
    <source>
        <dbReference type="ARBA" id="ARBA00023211"/>
    </source>
</evidence>
<dbReference type="PANTHER" id="PTHR11668">
    <property type="entry name" value="SERINE/THREONINE PROTEIN PHOSPHATASE"/>
    <property type="match status" value="1"/>
</dbReference>
<keyword evidence="5" id="KW-0464">Manganese</keyword>
<dbReference type="InterPro" id="IPR004843">
    <property type="entry name" value="Calcineurin-like_PHP"/>
</dbReference>
<evidence type="ECO:0000256" key="8">
    <source>
        <dbReference type="RuleBase" id="RU004273"/>
    </source>
</evidence>
<evidence type="ECO:0000256" key="6">
    <source>
        <dbReference type="ARBA" id="ARBA00047761"/>
    </source>
</evidence>
<dbReference type="InterPro" id="IPR029052">
    <property type="entry name" value="Metallo-depent_PP-like"/>
</dbReference>
<dbReference type="PANTHER" id="PTHR11668:SF300">
    <property type="entry name" value="SERINE_THREONINE-PROTEIN PHOSPHATASE"/>
    <property type="match status" value="1"/>
</dbReference>
<gene>
    <name evidence="11" type="ORF">TRFO_31376</name>
</gene>
<dbReference type="RefSeq" id="XP_068354850.1">
    <property type="nucleotide sequence ID" value="XM_068507902.1"/>
</dbReference>
<keyword evidence="4" id="KW-0904">Protein phosphatase</keyword>
<feature type="domain" description="Serine/threonine specific protein phosphatases" evidence="10">
    <location>
        <begin position="138"/>
        <end position="143"/>
    </location>
</feature>
<dbReference type="EC" id="3.1.3.16" evidence="8"/>
<evidence type="ECO:0000256" key="3">
    <source>
        <dbReference type="ARBA" id="ARBA00022801"/>
    </source>
</evidence>
<comment type="catalytic activity">
    <reaction evidence="7 8">
        <text>O-phospho-L-threonyl-[protein] + H2O = L-threonyl-[protein] + phosphate</text>
        <dbReference type="Rhea" id="RHEA:47004"/>
        <dbReference type="Rhea" id="RHEA-COMP:11060"/>
        <dbReference type="Rhea" id="RHEA-COMP:11605"/>
        <dbReference type="ChEBI" id="CHEBI:15377"/>
        <dbReference type="ChEBI" id="CHEBI:30013"/>
        <dbReference type="ChEBI" id="CHEBI:43474"/>
        <dbReference type="ChEBI" id="CHEBI:61977"/>
        <dbReference type="EC" id="3.1.3.16"/>
    </reaction>
</comment>
<reference evidence="11" key="1">
    <citation type="submission" date="2016-10" db="EMBL/GenBank/DDBJ databases">
        <authorList>
            <person name="Benchimol M."/>
            <person name="Almeida L.G."/>
            <person name="Vasconcelos A.T."/>
            <person name="Perreira-Neves A."/>
            <person name="Rosa I.A."/>
            <person name="Tasca T."/>
            <person name="Bogo M.R."/>
            <person name="de Souza W."/>
        </authorList>
    </citation>
    <scope>NUCLEOTIDE SEQUENCE [LARGE SCALE GENOMIC DNA]</scope>
    <source>
        <strain evidence="11">K</strain>
    </source>
</reference>
<protein>
    <recommendedName>
        <fullName evidence="8">Serine/threonine-protein phosphatase</fullName>
        <ecNumber evidence="8">3.1.3.16</ecNumber>
    </recommendedName>
</protein>
<keyword evidence="2" id="KW-0479">Metal-binding</keyword>
<keyword evidence="12" id="KW-1185">Reference proteome</keyword>
<evidence type="ECO:0000259" key="10">
    <source>
        <dbReference type="PROSITE" id="PS00125"/>
    </source>
</evidence>
<proteinExistence type="inferred from homology"/>
<dbReference type="EMBL" id="MLAK01000898">
    <property type="protein sequence ID" value="OHT01714.1"/>
    <property type="molecule type" value="Genomic_DNA"/>
</dbReference>
<dbReference type="GO" id="GO:0005634">
    <property type="term" value="C:nucleus"/>
    <property type="evidence" value="ECO:0007669"/>
    <property type="project" value="TreeGrafter"/>
</dbReference>
<dbReference type="Gene3D" id="3.60.21.10">
    <property type="match status" value="1"/>
</dbReference>
<dbReference type="Pfam" id="PF00149">
    <property type="entry name" value="Metallophos"/>
    <property type="match status" value="1"/>
</dbReference>
<dbReference type="InterPro" id="IPR050341">
    <property type="entry name" value="PP1_catalytic_subunit"/>
</dbReference>
<comment type="caution">
    <text evidence="11">The sequence shown here is derived from an EMBL/GenBank/DDBJ whole genome shotgun (WGS) entry which is preliminary data.</text>
</comment>
<sequence length="371" mass="41915">MKFSLNFSRNNGEFISKNYTKNIMQNADSRLDTMIDEIIDINTRHRFSCVNVRWMCTSIMPVFLEEPSLLELDPPVNICGDIHGQLYDLLRVFENGGMPPNATYLFLGDYVDRGDKSVEVICLLFALKLRYPKNIYLLRGNHESPEMTELFGFADECRRKLNGSMWPVFLKVFDTMPIGAVIGNQYFCIHGGLSPHLHSLDDVRNIKRPTPIPEDGLLADLLWSDPNPNTREWGPNDRGATITWGQKIVTKFLADTKLACVVRGHQMAMNGFDFPFAPSRTTVTVFTASKYANEYKNKAAFMAVEDNEGFSFIILPSKIPRLKPISQGNNPESNKEDGNAVTEANPVTAKNTRPPTARRTTNDGVKRRAKK</sequence>
<keyword evidence="3 8" id="KW-0378">Hydrolase</keyword>
<feature type="region of interest" description="Disordered" evidence="9">
    <location>
        <begin position="323"/>
        <end position="371"/>
    </location>
</feature>
<evidence type="ECO:0000256" key="9">
    <source>
        <dbReference type="SAM" id="MobiDB-lite"/>
    </source>
</evidence>
<dbReference type="SUPFAM" id="SSF56300">
    <property type="entry name" value="Metallo-dependent phosphatases"/>
    <property type="match status" value="1"/>
</dbReference>
<dbReference type="AlphaFoldDB" id="A0A1J4JSH9"/>
<dbReference type="InterPro" id="IPR006186">
    <property type="entry name" value="Ser/Thr-sp_prot-phosphatase"/>
</dbReference>
<comment type="catalytic activity">
    <reaction evidence="6">
        <text>O-phospho-L-seryl-[protein] + H2O = L-seryl-[protein] + phosphate</text>
        <dbReference type="Rhea" id="RHEA:20629"/>
        <dbReference type="Rhea" id="RHEA-COMP:9863"/>
        <dbReference type="Rhea" id="RHEA-COMP:11604"/>
        <dbReference type="ChEBI" id="CHEBI:15377"/>
        <dbReference type="ChEBI" id="CHEBI:29999"/>
        <dbReference type="ChEBI" id="CHEBI:43474"/>
        <dbReference type="ChEBI" id="CHEBI:83421"/>
        <dbReference type="EC" id="3.1.3.16"/>
    </reaction>
</comment>
<name>A0A1J4JSH9_9EUKA</name>
<dbReference type="PROSITE" id="PS00125">
    <property type="entry name" value="SER_THR_PHOSPHATASE"/>
    <property type="match status" value="1"/>
</dbReference>
<evidence type="ECO:0000256" key="1">
    <source>
        <dbReference type="ARBA" id="ARBA00001936"/>
    </source>
</evidence>